<protein>
    <recommendedName>
        <fullName evidence="3">Probable endolytic peptidoglycan transglycosylase RlpA</fullName>
        <ecNumber evidence="3">4.2.2.-</ecNumber>
    </recommendedName>
</protein>
<feature type="signal peptide" evidence="6">
    <location>
        <begin position="1"/>
        <end position="28"/>
    </location>
</feature>
<organism evidence="8 9">
    <name type="scientific">Polyangium fumosum</name>
    <dbReference type="NCBI Taxonomy" id="889272"/>
    <lineage>
        <taxon>Bacteria</taxon>
        <taxon>Pseudomonadati</taxon>
        <taxon>Myxococcota</taxon>
        <taxon>Polyangia</taxon>
        <taxon>Polyangiales</taxon>
        <taxon>Polyangiaceae</taxon>
        <taxon>Polyangium</taxon>
    </lineage>
</organism>
<evidence type="ECO:0000313" key="8">
    <source>
        <dbReference type="EMBL" id="TKD08559.1"/>
    </source>
</evidence>
<dbReference type="SUPFAM" id="SSF50685">
    <property type="entry name" value="Barwin-like endoglucanases"/>
    <property type="match status" value="1"/>
</dbReference>
<comment type="subcellular location">
    <subcellularLocation>
        <location evidence="3">Cell membrane</location>
        <topology evidence="3">Lipid-anchor</topology>
    </subcellularLocation>
</comment>
<keyword evidence="3" id="KW-0449">Lipoprotein</keyword>
<sequence>MLVRRPSSVLVLATVLSLSTGCGGSAEAAGRGAVTPEATSAGASGAGEVERGGASYYSDKLKGRPTASGEPYEPTEMTAAHKTLPFGTIVRVEREGRSIEVRINDRGPHVRGRIIDLSRRAAEALGIVRMGVADVVLRVVSMPPKKSAKKKRR</sequence>
<keyword evidence="1 3" id="KW-0456">Lyase</keyword>
<feature type="compositionally biased region" description="Low complexity" evidence="5">
    <location>
        <begin position="37"/>
        <end position="55"/>
    </location>
</feature>
<proteinExistence type="inferred from homology"/>
<dbReference type="EC" id="4.2.2.-" evidence="3"/>
<dbReference type="GO" id="GO:0005886">
    <property type="term" value="C:plasma membrane"/>
    <property type="evidence" value="ECO:0007669"/>
    <property type="project" value="UniProtKB-SubCell"/>
</dbReference>
<comment type="similarity">
    <text evidence="3 4">Belongs to the RlpA family.</text>
</comment>
<evidence type="ECO:0000256" key="2">
    <source>
        <dbReference type="ARBA" id="ARBA00023316"/>
    </source>
</evidence>
<dbReference type="AlphaFoldDB" id="A0A4U1JD11"/>
<keyword evidence="9" id="KW-1185">Reference proteome</keyword>
<dbReference type="HAMAP" id="MF_02071">
    <property type="entry name" value="RlpA"/>
    <property type="match status" value="1"/>
</dbReference>
<comment type="caution">
    <text evidence="8">The sequence shown here is derived from an EMBL/GenBank/DDBJ whole genome shotgun (WGS) entry which is preliminary data.</text>
</comment>
<dbReference type="GO" id="GO:0008932">
    <property type="term" value="F:lytic endotransglycosylase activity"/>
    <property type="evidence" value="ECO:0007669"/>
    <property type="project" value="UniProtKB-UniRule"/>
</dbReference>
<keyword evidence="3" id="KW-0472">Membrane</keyword>
<evidence type="ECO:0000259" key="7">
    <source>
        <dbReference type="Pfam" id="PF03330"/>
    </source>
</evidence>
<dbReference type="Gene3D" id="2.40.40.10">
    <property type="entry name" value="RlpA-like domain"/>
    <property type="match status" value="1"/>
</dbReference>
<dbReference type="CDD" id="cd22268">
    <property type="entry name" value="DPBB_RlpA-like"/>
    <property type="match status" value="1"/>
</dbReference>
<evidence type="ECO:0000256" key="5">
    <source>
        <dbReference type="SAM" id="MobiDB-lite"/>
    </source>
</evidence>
<dbReference type="RefSeq" id="WP_136929654.1">
    <property type="nucleotide sequence ID" value="NZ_SSMQ01000013.1"/>
</dbReference>
<reference evidence="8 9" key="1">
    <citation type="submission" date="2019-04" db="EMBL/GenBank/DDBJ databases">
        <authorList>
            <person name="Li Y."/>
            <person name="Wang J."/>
        </authorList>
    </citation>
    <scope>NUCLEOTIDE SEQUENCE [LARGE SCALE GENOMIC DNA]</scope>
    <source>
        <strain evidence="8 9">DSM 14668</strain>
    </source>
</reference>
<dbReference type="Proteomes" id="UP000309215">
    <property type="component" value="Unassembled WGS sequence"/>
</dbReference>
<dbReference type="EMBL" id="SSMQ01000013">
    <property type="protein sequence ID" value="TKD08559.1"/>
    <property type="molecule type" value="Genomic_DNA"/>
</dbReference>
<keyword evidence="6" id="KW-0732">Signal</keyword>
<dbReference type="PROSITE" id="PS51257">
    <property type="entry name" value="PROKAR_LIPOPROTEIN"/>
    <property type="match status" value="1"/>
</dbReference>
<dbReference type="GO" id="GO:0000270">
    <property type="term" value="P:peptidoglycan metabolic process"/>
    <property type="evidence" value="ECO:0007669"/>
    <property type="project" value="UniProtKB-UniRule"/>
</dbReference>
<dbReference type="NCBIfam" id="TIGR00413">
    <property type="entry name" value="rlpA"/>
    <property type="match status" value="1"/>
</dbReference>
<feature type="domain" description="RlpA-like protein double-psi beta-barrel" evidence="7">
    <location>
        <begin position="50"/>
        <end position="136"/>
    </location>
</feature>
<dbReference type="InterPro" id="IPR009009">
    <property type="entry name" value="RlpA-like_DPBB"/>
</dbReference>
<keyword evidence="2 3" id="KW-0961">Cell wall biogenesis/degradation</keyword>
<comment type="function">
    <text evidence="3">Lytic transglycosylase with a strong preference for naked glycan strands that lack stem peptides.</text>
</comment>
<dbReference type="Pfam" id="PF03330">
    <property type="entry name" value="DPBB_1"/>
    <property type="match status" value="1"/>
</dbReference>
<evidence type="ECO:0000313" key="9">
    <source>
        <dbReference type="Proteomes" id="UP000309215"/>
    </source>
</evidence>
<feature type="region of interest" description="Disordered" evidence="5">
    <location>
        <begin position="26"/>
        <end position="74"/>
    </location>
</feature>
<gene>
    <name evidence="3" type="primary">rlpA</name>
    <name evidence="8" type="ORF">E8A74_14830</name>
</gene>
<dbReference type="GO" id="GO:0071555">
    <property type="term" value="P:cell wall organization"/>
    <property type="evidence" value="ECO:0007669"/>
    <property type="project" value="UniProtKB-KW"/>
</dbReference>
<evidence type="ECO:0000256" key="6">
    <source>
        <dbReference type="SAM" id="SignalP"/>
    </source>
</evidence>
<evidence type="ECO:0000256" key="3">
    <source>
        <dbReference type="HAMAP-Rule" id="MF_02071"/>
    </source>
</evidence>
<dbReference type="InterPro" id="IPR034718">
    <property type="entry name" value="RlpA"/>
</dbReference>
<dbReference type="InterPro" id="IPR036908">
    <property type="entry name" value="RlpA-like_sf"/>
</dbReference>
<dbReference type="OrthoDB" id="9779128at2"/>
<evidence type="ECO:0000256" key="4">
    <source>
        <dbReference type="RuleBase" id="RU003495"/>
    </source>
</evidence>
<name>A0A4U1JD11_9BACT</name>
<dbReference type="PANTHER" id="PTHR34183">
    <property type="entry name" value="ENDOLYTIC PEPTIDOGLYCAN TRANSGLYCOSYLASE RLPA"/>
    <property type="match status" value="1"/>
</dbReference>
<keyword evidence="3" id="KW-1003">Cell membrane</keyword>
<dbReference type="InterPro" id="IPR012997">
    <property type="entry name" value="RplA"/>
</dbReference>
<keyword evidence="3" id="KW-0564">Palmitate</keyword>
<feature type="chain" id="PRO_5021054821" description="Probable endolytic peptidoglycan transglycosylase RlpA" evidence="6">
    <location>
        <begin position="29"/>
        <end position="153"/>
    </location>
</feature>
<accession>A0A4U1JD11</accession>
<dbReference type="PANTHER" id="PTHR34183:SF8">
    <property type="entry name" value="ENDOLYTIC PEPTIDOGLYCAN TRANSGLYCOSYLASE RLPA-RELATED"/>
    <property type="match status" value="1"/>
</dbReference>
<evidence type="ECO:0000256" key="1">
    <source>
        <dbReference type="ARBA" id="ARBA00023239"/>
    </source>
</evidence>